<evidence type="ECO:0000313" key="6">
    <source>
        <dbReference type="Proteomes" id="UP001501747"/>
    </source>
</evidence>
<evidence type="ECO:0000256" key="1">
    <source>
        <dbReference type="ARBA" id="ARBA00004418"/>
    </source>
</evidence>
<dbReference type="PROSITE" id="PS51257">
    <property type="entry name" value="PROKAR_LIPOPROTEIN"/>
    <property type="match status" value="1"/>
</dbReference>
<organism evidence="5 6">
    <name type="scientific">Allokutzneria multivorans</name>
    <dbReference type="NCBI Taxonomy" id="1142134"/>
    <lineage>
        <taxon>Bacteria</taxon>
        <taxon>Bacillati</taxon>
        <taxon>Actinomycetota</taxon>
        <taxon>Actinomycetes</taxon>
        <taxon>Pseudonocardiales</taxon>
        <taxon>Pseudonocardiaceae</taxon>
        <taxon>Allokutzneria</taxon>
    </lineage>
</organism>
<dbReference type="EMBL" id="BAABAL010000026">
    <property type="protein sequence ID" value="GAA4035737.1"/>
    <property type="molecule type" value="Genomic_DNA"/>
</dbReference>
<sequence length="331" mass="34531">MRALLAALSLLLVASGCGLLGGDSGSGAADGGGAEGAGLEKARIKIGAMPIIDFAPLHMAIQKGYFREAGLEIETVGIPGGATSVTGLLGASFDISVGNWMSFFEAQSKGVADLKLIADGYQTRPNNFVIAVPQGSSITTPQDLAGKRIAVTVRGAIAELLAKASMDAHSVNHGGVSWVEIPFPSMPAALKAKQVDAAVMVEPFITQAERNFGAIPVLDVAQGATGDFPISGYATTAAFAKDNPKTVRAFRRALMRAQKEAGDRGKVEQVLPSYAKGIDQVTASLVHLGAFPTRLDVVRIQRVADLMAVHDLLPKPLKVDTMVMENLPDAD</sequence>
<comment type="subcellular location">
    <subcellularLocation>
        <location evidence="1">Periplasm</location>
    </subcellularLocation>
</comment>
<comment type="similarity">
    <text evidence="2">Belongs to the bacterial solute-binding protein SsuA/TauA family.</text>
</comment>
<dbReference type="SUPFAM" id="SSF53850">
    <property type="entry name" value="Periplasmic binding protein-like II"/>
    <property type="match status" value="1"/>
</dbReference>
<dbReference type="Pfam" id="PF09084">
    <property type="entry name" value="NMT1"/>
    <property type="match status" value="1"/>
</dbReference>
<evidence type="ECO:0000256" key="3">
    <source>
        <dbReference type="ARBA" id="ARBA00022729"/>
    </source>
</evidence>
<dbReference type="InterPro" id="IPR001638">
    <property type="entry name" value="Solute-binding_3/MltF_N"/>
</dbReference>
<gene>
    <name evidence="5" type="ORF">GCM10022247_71750</name>
</gene>
<accession>A0ABP7U4H0</accession>
<evidence type="ECO:0000313" key="5">
    <source>
        <dbReference type="EMBL" id="GAA4035737.1"/>
    </source>
</evidence>
<keyword evidence="3" id="KW-0732">Signal</keyword>
<proteinExistence type="inferred from homology"/>
<dbReference type="Gene3D" id="3.40.190.10">
    <property type="entry name" value="Periplasmic binding protein-like II"/>
    <property type="match status" value="2"/>
</dbReference>
<feature type="domain" description="Solute-binding protein family 3/N-terminal" evidence="4">
    <location>
        <begin position="43"/>
        <end position="264"/>
    </location>
</feature>
<name>A0ABP7U4H0_9PSEU</name>
<dbReference type="Proteomes" id="UP001501747">
    <property type="component" value="Unassembled WGS sequence"/>
</dbReference>
<evidence type="ECO:0000256" key="2">
    <source>
        <dbReference type="ARBA" id="ARBA00010742"/>
    </source>
</evidence>
<evidence type="ECO:0000259" key="4">
    <source>
        <dbReference type="SMART" id="SM00062"/>
    </source>
</evidence>
<protein>
    <submittedName>
        <fullName evidence="5">ABC transporter substrate-binding protein</fullName>
    </submittedName>
</protein>
<comment type="caution">
    <text evidence="5">The sequence shown here is derived from an EMBL/GenBank/DDBJ whole genome shotgun (WGS) entry which is preliminary data.</text>
</comment>
<reference evidence="6" key="1">
    <citation type="journal article" date="2019" name="Int. J. Syst. Evol. Microbiol.">
        <title>The Global Catalogue of Microorganisms (GCM) 10K type strain sequencing project: providing services to taxonomists for standard genome sequencing and annotation.</title>
        <authorList>
            <consortium name="The Broad Institute Genomics Platform"/>
            <consortium name="The Broad Institute Genome Sequencing Center for Infectious Disease"/>
            <person name="Wu L."/>
            <person name="Ma J."/>
        </authorList>
    </citation>
    <scope>NUCLEOTIDE SEQUENCE [LARGE SCALE GENOMIC DNA]</scope>
    <source>
        <strain evidence="6">JCM 17342</strain>
    </source>
</reference>
<dbReference type="PANTHER" id="PTHR30024:SF47">
    <property type="entry name" value="TAURINE-BINDING PERIPLASMIC PROTEIN"/>
    <property type="match status" value="1"/>
</dbReference>
<dbReference type="SMART" id="SM00062">
    <property type="entry name" value="PBPb"/>
    <property type="match status" value="1"/>
</dbReference>
<dbReference type="PANTHER" id="PTHR30024">
    <property type="entry name" value="ALIPHATIC SULFONATES-BINDING PROTEIN-RELATED"/>
    <property type="match status" value="1"/>
</dbReference>
<dbReference type="InterPro" id="IPR015168">
    <property type="entry name" value="SsuA/THI5"/>
</dbReference>
<keyword evidence="6" id="KW-1185">Reference proteome</keyword>